<proteinExistence type="predicted"/>
<dbReference type="EMBL" id="JAAGWD010000001">
    <property type="protein sequence ID" value="NEM96196.1"/>
    <property type="molecule type" value="Genomic_DNA"/>
</dbReference>
<protein>
    <submittedName>
        <fullName evidence="1">Uncharacterized protein</fullName>
    </submittedName>
</protein>
<dbReference type="Proteomes" id="UP000474777">
    <property type="component" value="Unassembled WGS sequence"/>
</dbReference>
<evidence type="ECO:0000313" key="2">
    <source>
        <dbReference type="Proteomes" id="UP000474777"/>
    </source>
</evidence>
<sequence>MNGTRKTTYALFYDAKGNLVWDCQSNARYELSNGSKAVRKGATHGVLFESGVEIDRLTYNPAR</sequence>
<comment type="caution">
    <text evidence="1">The sequence shown here is derived from an EMBL/GenBank/DDBJ whole genome shotgun (WGS) entry which is preliminary data.</text>
</comment>
<keyword evidence="2" id="KW-1185">Reference proteome</keyword>
<dbReference type="AlphaFoldDB" id="A0A6B3LPU5"/>
<evidence type="ECO:0000313" key="1">
    <source>
        <dbReference type="EMBL" id="NEM96196.1"/>
    </source>
</evidence>
<dbReference type="RefSeq" id="WP_163911010.1">
    <property type="nucleotide sequence ID" value="NZ_JAAGWD010000001.1"/>
</dbReference>
<organism evidence="1 2">
    <name type="scientific">Pontibacter burrus</name>
    <dbReference type="NCBI Taxonomy" id="2704466"/>
    <lineage>
        <taxon>Bacteria</taxon>
        <taxon>Pseudomonadati</taxon>
        <taxon>Bacteroidota</taxon>
        <taxon>Cytophagia</taxon>
        <taxon>Cytophagales</taxon>
        <taxon>Hymenobacteraceae</taxon>
        <taxon>Pontibacter</taxon>
    </lineage>
</organism>
<reference evidence="1 2" key="1">
    <citation type="submission" date="2020-02" db="EMBL/GenBank/DDBJ databases">
        <authorList>
            <person name="Kim M.K."/>
        </authorList>
    </citation>
    <scope>NUCLEOTIDE SEQUENCE [LARGE SCALE GENOMIC DNA]</scope>
    <source>
        <strain evidence="1 2">BT327</strain>
    </source>
</reference>
<name>A0A6B3LPU5_9BACT</name>
<accession>A0A6B3LPU5</accession>
<gene>
    <name evidence="1" type="ORF">GXP69_00690</name>
</gene>